<dbReference type="Proteomes" id="UP000663864">
    <property type="component" value="Unassembled WGS sequence"/>
</dbReference>
<dbReference type="SUPFAM" id="SSF53098">
    <property type="entry name" value="Ribonuclease H-like"/>
    <property type="match status" value="1"/>
</dbReference>
<dbReference type="AlphaFoldDB" id="A0A814SNZ4"/>
<dbReference type="InterPro" id="IPR012337">
    <property type="entry name" value="RNaseH-like_sf"/>
</dbReference>
<accession>A0A814SNZ4</accession>
<protein>
    <recommendedName>
        <fullName evidence="3">HAT C-terminal dimerisation domain-containing protein</fullName>
    </recommendedName>
</protein>
<gene>
    <name evidence="1" type="ORF">ZHD862_LOCUS20114</name>
</gene>
<comment type="caution">
    <text evidence="1">The sequence shown here is derived from an EMBL/GenBank/DDBJ whole genome shotgun (WGS) entry which is preliminary data.</text>
</comment>
<evidence type="ECO:0000313" key="1">
    <source>
        <dbReference type="EMBL" id="CAF1149982.1"/>
    </source>
</evidence>
<evidence type="ECO:0008006" key="3">
    <source>
        <dbReference type="Google" id="ProtNLM"/>
    </source>
</evidence>
<organism evidence="1 2">
    <name type="scientific">Rotaria sordida</name>
    <dbReference type="NCBI Taxonomy" id="392033"/>
    <lineage>
        <taxon>Eukaryota</taxon>
        <taxon>Metazoa</taxon>
        <taxon>Spiralia</taxon>
        <taxon>Gnathifera</taxon>
        <taxon>Rotifera</taxon>
        <taxon>Eurotatoria</taxon>
        <taxon>Bdelloidea</taxon>
        <taxon>Philodinida</taxon>
        <taxon>Philodinidae</taxon>
        <taxon>Rotaria</taxon>
    </lineage>
</organism>
<sequence>MLDKIIDFLKPWTHVMKRIQSLQISSIHTHVKSSSNEKPVSLSTNALFLNVTDFYLNVEFDDEDHGDQYATARVLAVPTTSAAVEREFSFTDNTITQKRSKLSPD</sequence>
<evidence type="ECO:0000313" key="2">
    <source>
        <dbReference type="Proteomes" id="UP000663864"/>
    </source>
</evidence>
<dbReference type="EMBL" id="CAJNOT010001127">
    <property type="protein sequence ID" value="CAF1149982.1"/>
    <property type="molecule type" value="Genomic_DNA"/>
</dbReference>
<reference evidence="1" key="1">
    <citation type="submission" date="2021-02" db="EMBL/GenBank/DDBJ databases">
        <authorList>
            <person name="Nowell W R."/>
        </authorList>
    </citation>
    <scope>NUCLEOTIDE SEQUENCE</scope>
</reference>
<proteinExistence type="predicted"/>
<name>A0A814SNZ4_9BILA</name>